<accession>A0A0P6XRE4</accession>
<dbReference type="STRING" id="1134406.ADN00_15540"/>
<protein>
    <submittedName>
        <fullName evidence="1">Uncharacterized protein</fullName>
    </submittedName>
</protein>
<dbReference type="Proteomes" id="UP000050417">
    <property type="component" value="Unassembled WGS sequence"/>
</dbReference>
<gene>
    <name evidence="1" type="ORF">ADN00_15540</name>
</gene>
<evidence type="ECO:0000313" key="2">
    <source>
        <dbReference type="Proteomes" id="UP000050417"/>
    </source>
</evidence>
<dbReference type="EMBL" id="LGCL01000039">
    <property type="protein sequence ID" value="KPL72231.1"/>
    <property type="molecule type" value="Genomic_DNA"/>
</dbReference>
<proteinExistence type="predicted"/>
<sequence length="73" mass="7808">MLLDLKVVNQILNSEPAGNVSLMAIPGNRPAVIVQTPNGQKIILTPDMARQLAKQLSPMADLAQPNLENGYGD</sequence>
<comment type="caution">
    <text evidence="1">The sequence shown here is derived from an EMBL/GenBank/DDBJ whole genome shotgun (WGS) entry which is preliminary data.</text>
</comment>
<keyword evidence="2" id="KW-1185">Reference proteome</keyword>
<reference evidence="1 2" key="1">
    <citation type="submission" date="2015-07" db="EMBL/GenBank/DDBJ databases">
        <title>Genome sequence of Ornatilinea apprima DSM 23815.</title>
        <authorList>
            <person name="Hemp J."/>
            <person name="Ward L.M."/>
            <person name="Pace L.A."/>
            <person name="Fischer W.W."/>
        </authorList>
    </citation>
    <scope>NUCLEOTIDE SEQUENCE [LARGE SCALE GENOMIC DNA]</scope>
    <source>
        <strain evidence="1 2">P3M-1</strain>
    </source>
</reference>
<organism evidence="1 2">
    <name type="scientific">Ornatilinea apprima</name>
    <dbReference type="NCBI Taxonomy" id="1134406"/>
    <lineage>
        <taxon>Bacteria</taxon>
        <taxon>Bacillati</taxon>
        <taxon>Chloroflexota</taxon>
        <taxon>Anaerolineae</taxon>
        <taxon>Anaerolineales</taxon>
        <taxon>Anaerolineaceae</taxon>
        <taxon>Ornatilinea</taxon>
    </lineage>
</organism>
<name>A0A0P6XRE4_9CHLR</name>
<evidence type="ECO:0000313" key="1">
    <source>
        <dbReference type="EMBL" id="KPL72231.1"/>
    </source>
</evidence>
<dbReference type="AlphaFoldDB" id="A0A0P6XRE4"/>